<evidence type="ECO:0000256" key="2">
    <source>
        <dbReference type="ARBA" id="ARBA00013172"/>
    </source>
</evidence>
<evidence type="ECO:0000256" key="6">
    <source>
        <dbReference type="ARBA" id="ARBA00033443"/>
    </source>
</evidence>
<dbReference type="Pfam" id="PF22624">
    <property type="entry name" value="AASDHPPT_N"/>
    <property type="match status" value="1"/>
</dbReference>
<evidence type="ECO:0000256" key="1">
    <source>
        <dbReference type="ARBA" id="ARBA00006195"/>
    </source>
</evidence>
<dbReference type="InterPro" id="IPR055066">
    <property type="entry name" value="AASDHPPT_N"/>
</dbReference>
<evidence type="ECO:0000313" key="12">
    <source>
        <dbReference type="Proteomes" id="UP001461498"/>
    </source>
</evidence>
<comment type="caution">
    <text evidence="11">The sequence shown here is derived from an EMBL/GenBank/DDBJ whole genome shotgun (WGS) entry which is preliminary data.</text>
</comment>
<dbReference type="GO" id="GO:0000287">
    <property type="term" value="F:magnesium ion binding"/>
    <property type="evidence" value="ECO:0007669"/>
    <property type="project" value="InterPro"/>
</dbReference>
<evidence type="ECO:0000259" key="10">
    <source>
        <dbReference type="Pfam" id="PF22624"/>
    </source>
</evidence>
<dbReference type="GO" id="GO:0019878">
    <property type="term" value="P:lysine biosynthetic process via aminoadipic acid"/>
    <property type="evidence" value="ECO:0007669"/>
    <property type="project" value="TreeGrafter"/>
</dbReference>
<dbReference type="EMBL" id="JAPXFL010000007">
    <property type="protein sequence ID" value="KAK9504053.1"/>
    <property type="molecule type" value="Genomic_DNA"/>
</dbReference>
<evidence type="ECO:0000256" key="5">
    <source>
        <dbReference type="ARBA" id="ARBA00030484"/>
    </source>
</evidence>
<dbReference type="Pfam" id="PF01648">
    <property type="entry name" value="ACPS"/>
    <property type="match status" value="1"/>
</dbReference>
<accession>A0AAW1D1V2</accession>
<dbReference type="FunFam" id="3.90.470.20:FF:000003">
    <property type="entry name" value="L-aminoadipate-semialdehyde dehydrogenase-phosphopantetheinyl transferase"/>
    <property type="match status" value="1"/>
</dbReference>
<organism evidence="11 12">
    <name type="scientific">Rhynocoris fuscipes</name>
    <dbReference type="NCBI Taxonomy" id="488301"/>
    <lineage>
        <taxon>Eukaryota</taxon>
        <taxon>Metazoa</taxon>
        <taxon>Ecdysozoa</taxon>
        <taxon>Arthropoda</taxon>
        <taxon>Hexapoda</taxon>
        <taxon>Insecta</taxon>
        <taxon>Pterygota</taxon>
        <taxon>Neoptera</taxon>
        <taxon>Paraneoptera</taxon>
        <taxon>Hemiptera</taxon>
        <taxon>Heteroptera</taxon>
        <taxon>Panheteroptera</taxon>
        <taxon>Cimicomorpha</taxon>
        <taxon>Reduviidae</taxon>
        <taxon>Harpactorinae</taxon>
        <taxon>Harpactorini</taxon>
        <taxon>Rhynocoris</taxon>
    </lineage>
</organism>
<dbReference type="GO" id="GO:0005829">
    <property type="term" value="C:cytosol"/>
    <property type="evidence" value="ECO:0007669"/>
    <property type="project" value="TreeGrafter"/>
</dbReference>
<evidence type="ECO:0000256" key="3">
    <source>
        <dbReference type="ARBA" id="ARBA00016301"/>
    </source>
</evidence>
<dbReference type="PANTHER" id="PTHR12215">
    <property type="entry name" value="PHOSPHOPANTETHEINE TRANSFERASE"/>
    <property type="match status" value="1"/>
</dbReference>
<dbReference type="PANTHER" id="PTHR12215:SF10">
    <property type="entry name" value="L-AMINOADIPATE-SEMIALDEHYDE DEHYDROGENASE-PHOSPHOPANTETHEINYL TRANSFERASE"/>
    <property type="match status" value="1"/>
</dbReference>
<evidence type="ECO:0000256" key="4">
    <source>
        <dbReference type="ARBA" id="ARBA00022679"/>
    </source>
</evidence>
<keyword evidence="4" id="KW-0808">Transferase</keyword>
<evidence type="ECO:0000256" key="8">
    <source>
        <dbReference type="ARBA" id="ARBA00048794"/>
    </source>
</evidence>
<dbReference type="InterPro" id="IPR008278">
    <property type="entry name" value="4-PPantetheinyl_Trfase_dom"/>
</dbReference>
<dbReference type="AlphaFoldDB" id="A0AAW1D1V2"/>
<comment type="catalytic activity">
    <reaction evidence="7">
        <text>apo-[ACP] + CoA = holo-[ACP] + adenosine 3',5'-bisphosphate + H(+)</text>
        <dbReference type="Rhea" id="RHEA:12068"/>
        <dbReference type="Rhea" id="RHEA-COMP:9685"/>
        <dbReference type="Rhea" id="RHEA-COMP:9690"/>
        <dbReference type="ChEBI" id="CHEBI:15378"/>
        <dbReference type="ChEBI" id="CHEBI:29999"/>
        <dbReference type="ChEBI" id="CHEBI:57287"/>
        <dbReference type="ChEBI" id="CHEBI:58343"/>
        <dbReference type="ChEBI" id="CHEBI:64479"/>
        <dbReference type="EC" id="2.7.8.7"/>
    </reaction>
    <physiologicalReaction direction="left-to-right" evidence="7">
        <dbReference type="Rhea" id="RHEA:12069"/>
    </physiologicalReaction>
</comment>
<dbReference type="Gene3D" id="3.90.470.20">
    <property type="entry name" value="4'-phosphopantetheinyl transferase domain"/>
    <property type="match status" value="2"/>
</dbReference>
<keyword evidence="12" id="KW-1185">Reference proteome</keyword>
<comment type="catalytic activity">
    <reaction evidence="8">
        <text>apo-[ACP] + acetyl-CoA = acetyl-[ACP] + adenosine 3',5'-bisphosphate + H(+)</text>
        <dbReference type="Rhea" id="RHEA:46564"/>
        <dbReference type="Rhea" id="RHEA-COMP:9621"/>
        <dbReference type="Rhea" id="RHEA-COMP:9690"/>
        <dbReference type="ChEBI" id="CHEBI:15378"/>
        <dbReference type="ChEBI" id="CHEBI:29999"/>
        <dbReference type="ChEBI" id="CHEBI:57288"/>
        <dbReference type="ChEBI" id="CHEBI:58343"/>
        <dbReference type="ChEBI" id="CHEBI:78446"/>
    </reaction>
    <physiologicalReaction direction="left-to-right" evidence="8">
        <dbReference type="Rhea" id="RHEA:46565"/>
    </physiologicalReaction>
</comment>
<feature type="domain" description="4'-phosphopantetheinyl transferase N-terminal" evidence="10">
    <location>
        <begin position="17"/>
        <end position="108"/>
    </location>
</feature>
<dbReference type="SUPFAM" id="SSF56214">
    <property type="entry name" value="4'-phosphopantetheinyl transferase"/>
    <property type="match status" value="2"/>
</dbReference>
<evidence type="ECO:0000313" key="11">
    <source>
        <dbReference type="EMBL" id="KAK9504053.1"/>
    </source>
</evidence>
<proteinExistence type="inferred from homology"/>
<evidence type="ECO:0000259" key="9">
    <source>
        <dbReference type="Pfam" id="PF01648"/>
    </source>
</evidence>
<dbReference type="EC" id="2.7.8.7" evidence="2"/>
<gene>
    <name evidence="11" type="ORF">O3M35_010488</name>
</gene>
<evidence type="ECO:0000256" key="7">
    <source>
        <dbReference type="ARBA" id="ARBA00048641"/>
    </source>
</evidence>
<sequence length="282" mass="33000">MCDKLKSVRWVFDCTLWKPTVSEILLASSCIQQEEKERLGKFVFQRDIKSSLIGRLMMRKYISEVCNKSWTDIIISRDTNGKPYYKSNDLPINFNVSHQGRYTILAGEIGDVDLGVDIMEREYKGGKNIDEFFRIMNRNFSNEEWKSIRKSSNEKNQINKFFRFWCLKESFVKATGTGITVDLQKISFNLNTESINLNEFVYDTEVFVDSVKLNNWIFQETLLPYDHCAAVAIHIKNTCIKINPIENFTFLDFKQLTDKAKPILDEDKSFCNDFFEKDICPN</sequence>
<dbReference type="InterPro" id="IPR037143">
    <property type="entry name" value="4-PPantetheinyl_Trfase_dom_sf"/>
</dbReference>
<dbReference type="Proteomes" id="UP001461498">
    <property type="component" value="Unassembled WGS sequence"/>
</dbReference>
<dbReference type="InterPro" id="IPR050559">
    <property type="entry name" value="P-Pant_transferase_sf"/>
</dbReference>
<comment type="similarity">
    <text evidence="1">Belongs to the P-Pant transferase superfamily. AcpS family.</text>
</comment>
<feature type="domain" description="4'-phosphopantetheinyl transferase" evidence="9">
    <location>
        <begin position="114"/>
        <end position="207"/>
    </location>
</feature>
<name>A0AAW1D1V2_9HEMI</name>
<dbReference type="GO" id="GO:0008897">
    <property type="term" value="F:holo-[acyl-carrier-protein] synthase activity"/>
    <property type="evidence" value="ECO:0007669"/>
    <property type="project" value="UniProtKB-EC"/>
</dbReference>
<reference evidence="11 12" key="1">
    <citation type="submission" date="2022-12" db="EMBL/GenBank/DDBJ databases">
        <title>Chromosome-level genome assembly of true bugs.</title>
        <authorList>
            <person name="Ma L."/>
            <person name="Li H."/>
        </authorList>
    </citation>
    <scope>NUCLEOTIDE SEQUENCE [LARGE SCALE GENOMIC DNA]</scope>
    <source>
        <strain evidence="11">Lab_2022b</strain>
    </source>
</reference>
<protein>
    <recommendedName>
        <fullName evidence="3">L-aminoadipate-semialdehyde dehydrogenase-phosphopantetheinyl transferase</fullName>
        <ecNumber evidence="2">2.7.8.7</ecNumber>
    </recommendedName>
    <alternativeName>
        <fullName evidence="5">4'-phosphopantetheinyl transferase</fullName>
    </alternativeName>
    <alternativeName>
        <fullName evidence="6">Alpha-aminoadipic semialdehyde dehydrogenase-phosphopantetheinyl transferase</fullName>
    </alternativeName>
</protein>